<evidence type="ECO:0000313" key="2">
    <source>
        <dbReference type="EMBL" id="VEL30652.1"/>
    </source>
</evidence>
<feature type="compositionally biased region" description="Polar residues" evidence="1">
    <location>
        <begin position="99"/>
        <end position="109"/>
    </location>
</feature>
<keyword evidence="3" id="KW-1185">Reference proteome</keyword>
<protein>
    <submittedName>
        <fullName evidence="2">Uncharacterized protein</fullName>
    </submittedName>
</protein>
<accession>A0A3S5FFB1</accession>
<name>A0A3S5FFB1_9PLAT</name>
<evidence type="ECO:0000313" key="3">
    <source>
        <dbReference type="Proteomes" id="UP000784294"/>
    </source>
</evidence>
<dbReference type="Proteomes" id="UP000784294">
    <property type="component" value="Unassembled WGS sequence"/>
</dbReference>
<organism evidence="2 3">
    <name type="scientific">Protopolystoma xenopodis</name>
    <dbReference type="NCBI Taxonomy" id="117903"/>
    <lineage>
        <taxon>Eukaryota</taxon>
        <taxon>Metazoa</taxon>
        <taxon>Spiralia</taxon>
        <taxon>Lophotrochozoa</taxon>
        <taxon>Platyhelminthes</taxon>
        <taxon>Monogenea</taxon>
        <taxon>Polyopisthocotylea</taxon>
        <taxon>Polystomatidea</taxon>
        <taxon>Polystomatidae</taxon>
        <taxon>Protopolystoma</taxon>
    </lineage>
</organism>
<evidence type="ECO:0000256" key="1">
    <source>
        <dbReference type="SAM" id="MobiDB-lite"/>
    </source>
</evidence>
<feature type="region of interest" description="Disordered" evidence="1">
    <location>
        <begin position="97"/>
        <end position="148"/>
    </location>
</feature>
<gene>
    <name evidence="2" type="ORF">PXEA_LOCUS24092</name>
</gene>
<feature type="compositionally biased region" description="Polar residues" evidence="1">
    <location>
        <begin position="125"/>
        <end position="136"/>
    </location>
</feature>
<dbReference type="EMBL" id="CAAALY010114168">
    <property type="protein sequence ID" value="VEL30652.1"/>
    <property type="molecule type" value="Genomic_DNA"/>
</dbReference>
<reference evidence="2" key="1">
    <citation type="submission" date="2018-11" db="EMBL/GenBank/DDBJ databases">
        <authorList>
            <consortium name="Pathogen Informatics"/>
        </authorList>
    </citation>
    <scope>NUCLEOTIDE SEQUENCE</scope>
</reference>
<proteinExistence type="predicted"/>
<sequence>MTTHFTDAYQRANAKSRNLTNNSALDIAVADSSSWNDRGNSRADRLIQSFERRESPKSNEPSPLRLSTGLFPAFSVAFIGNEIVIEKAGSPIADALVSNKPSPRSSNQFQEEKAKLASKRPNFSEAANTMTSASRLKQSKPPGNTDKEVSYSGVLGERYLILSPGEQLAEEPPFDMEKKAGQTTQSSKVFFKCIFRLCKQPAWCDWVS</sequence>
<dbReference type="AlphaFoldDB" id="A0A3S5FFB1"/>
<comment type="caution">
    <text evidence="2">The sequence shown here is derived from an EMBL/GenBank/DDBJ whole genome shotgun (WGS) entry which is preliminary data.</text>
</comment>